<evidence type="ECO:0000313" key="5">
    <source>
        <dbReference type="EMBL" id="PXY39715.1"/>
    </source>
</evidence>
<dbReference type="RefSeq" id="WP_110307803.1">
    <property type="nucleotide sequence ID" value="NZ_QJHK01000016.1"/>
</dbReference>
<keyword evidence="3" id="KW-0998">Cell outer membrane</keyword>
<keyword evidence="2" id="KW-0472">Membrane</keyword>
<comment type="subcellular location">
    <subcellularLocation>
        <location evidence="1">Cell outer membrane</location>
    </subcellularLocation>
</comment>
<feature type="chain" id="PRO_5015990426" evidence="4">
    <location>
        <begin position="20"/>
        <end position="945"/>
    </location>
</feature>
<sequence length="945" mass="107247">MHKKSLILILFLTFKIASAQKETIFSGQVIDSKTQKAFENAVVNIQNSALTQLTKKDGTFELHSNIKGEQLILIRSQGYKDLLLKVNANTDQKVNLGILLLEEDQIENFQATIISLSESDLDDDNSSSEATSGLLQSSKDAFLQAAAFNWGQARFNVRGLDSENGAMMLNGMKMNKIFDGRPQWNNWGGLNDVLRNQEFSIGASPSNYTFGGALGTQQIYTQASAYRKGTRISFSGTNTNYNWRTMVTYASGMKSSGWAYVFSVGKRWADEGYFEGINYDANSFFVSLEKKISPKHSLNFTGFYTPNSHGKNSPNTNEITELKSEKYNSYWGYQNGKKRNARIKNVEEPLLMLNHYFKINDRTNLTSTVMYQFGKVGNSNIDYQNADSPDPTYYRKLPSYFSSLYAADDGEFSGTFTPDYVNAEKNKTWFLENSQIGWEAMYKTNQKAIVSPDGIITGYEPSKSSYVLYEDRTDDKTFAFNTNLNSQLTENIFFSSGILFKNLKSHLFQNLLDLLGGTYFDDIDSFYKGDQSQSDLKNPDRQVKVGDTYGYNFNFYATTTEAFTQFRFSYRKVDFYLGNSFCTSKYQREGLYQNGIYPNTSFGKSQKVNFENFGFKGGLTYKISGKQWLFFNGMHHTKAPSLRNTFSNSRLNNSIVNGIENENISTADLNYVYHTPKLKMRITGYYSLIKNTSKTSFFYAEGIFDNGAGYDTTDAFVSQTLNHLDKKNTGAEFSLEYQVSSTIKNFFSAAYGSYTYSSNPKVSITNDANATVADTQNTFDFGKSLLKNYKQSGMPQQAFSVGIEYRDPRFWWVSANINYITDRFVDVSPISRTSRFYTNPANGFNFPEATEERAKTLLKQEKLNPVSLLNMTGGKSWRIYNKTIGLFASINNVLDFKYKTGGFEQARNSNFREMNQDLSSGTPSFGPKYFYGYGRTYFVNMTINL</sequence>
<dbReference type="Proteomes" id="UP000247903">
    <property type="component" value="Unassembled WGS sequence"/>
</dbReference>
<evidence type="ECO:0000313" key="6">
    <source>
        <dbReference type="Proteomes" id="UP000247903"/>
    </source>
</evidence>
<evidence type="ECO:0000256" key="2">
    <source>
        <dbReference type="ARBA" id="ARBA00023136"/>
    </source>
</evidence>
<keyword evidence="5" id="KW-0675">Receptor</keyword>
<accession>A0A2V4BL54</accession>
<evidence type="ECO:0000256" key="3">
    <source>
        <dbReference type="ARBA" id="ARBA00023237"/>
    </source>
</evidence>
<dbReference type="AlphaFoldDB" id="A0A2V4BL54"/>
<keyword evidence="4" id="KW-0732">Signal</keyword>
<dbReference type="Pfam" id="PF13715">
    <property type="entry name" value="CarbopepD_reg_2"/>
    <property type="match status" value="1"/>
</dbReference>
<evidence type="ECO:0000256" key="4">
    <source>
        <dbReference type="SAM" id="SignalP"/>
    </source>
</evidence>
<proteinExistence type="predicted"/>
<dbReference type="GO" id="GO:0009279">
    <property type="term" value="C:cell outer membrane"/>
    <property type="evidence" value="ECO:0007669"/>
    <property type="project" value="UniProtKB-SubCell"/>
</dbReference>
<comment type="caution">
    <text evidence="5">The sequence shown here is derived from an EMBL/GenBank/DDBJ whole genome shotgun (WGS) entry which is preliminary data.</text>
</comment>
<name>A0A2V4BL54_9FLAO</name>
<protein>
    <submittedName>
        <fullName evidence="5">TonB-dependent receptor</fullName>
    </submittedName>
</protein>
<dbReference type="SUPFAM" id="SSF49464">
    <property type="entry name" value="Carboxypeptidase regulatory domain-like"/>
    <property type="match status" value="1"/>
</dbReference>
<dbReference type="Gene3D" id="2.60.40.1120">
    <property type="entry name" value="Carboxypeptidase-like, regulatory domain"/>
    <property type="match status" value="1"/>
</dbReference>
<evidence type="ECO:0000256" key="1">
    <source>
        <dbReference type="ARBA" id="ARBA00004442"/>
    </source>
</evidence>
<keyword evidence="6" id="KW-1185">Reference proteome</keyword>
<dbReference type="InterPro" id="IPR008969">
    <property type="entry name" value="CarboxyPept-like_regulatory"/>
</dbReference>
<dbReference type="OrthoDB" id="1453181at2"/>
<dbReference type="InterPro" id="IPR036942">
    <property type="entry name" value="Beta-barrel_TonB_sf"/>
</dbReference>
<organism evidence="5 6">
    <name type="scientific">Flavobacterium cheongpyeongense</name>
    <dbReference type="NCBI Taxonomy" id="2212651"/>
    <lineage>
        <taxon>Bacteria</taxon>
        <taxon>Pseudomonadati</taxon>
        <taxon>Bacteroidota</taxon>
        <taxon>Flavobacteriia</taxon>
        <taxon>Flavobacteriales</taxon>
        <taxon>Flavobacteriaceae</taxon>
        <taxon>Flavobacterium</taxon>
    </lineage>
</organism>
<reference evidence="5 6" key="1">
    <citation type="submission" date="2018-05" db="EMBL/GenBank/DDBJ databases">
        <title>Flavobacterium sp. strain IMCC34759, incomplete genome.</title>
        <authorList>
            <person name="Joung Y."/>
            <person name="Cho J."/>
        </authorList>
    </citation>
    <scope>NUCLEOTIDE SEQUENCE [LARGE SCALE GENOMIC DNA]</scope>
    <source>
        <strain evidence="5 6">IMCC34759</strain>
    </source>
</reference>
<dbReference type="EMBL" id="QJHK01000016">
    <property type="protein sequence ID" value="PXY39715.1"/>
    <property type="molecule type" value="Genomic_DNA"/>
</dbReference>
<gene>
    <name evidence="5" type="ORF">DMB65_16345</name>
</gene>
<feature type="signal peptide" evidence="4">
    <location>
        <begin position="1"/>
        <end position="19"/>
    </location>
</feature>
<dbReference type="SUPFAM" id="SSF56935">
    <property type="entry name" value="Porins"/>
    <property type="match status" value="1"/>
</dbReference>
<dbReference type="Gene3D" id="2.40.170.20">
    <property type="entry name" value="TonB-dependent receptor, beta-barrel domain"/>
    <property type="match status" value="1"/>
</dbReference>